<protein>
    <submittedName>
        <fullName evidence="6">4-hydroxy-tetrahydrodipicolinate synthase</fullName>
    </submittedName>
</protein>
<evidence type="ECO:0000256" key="5">
    <source>
        <dbReference type="PIRSR" id="PIRSR001365-2"/>
    </source>
</evidence>
<name>A0A521BJM0_9RHOB</name>
<reference evidence="6 7" key="1">
    <citation type="submission" date="2017-05" db="EMBL/GenBank/DDBJ databases">
        <authorList>
            <person name="Varghese N."/>
            <person name="Submissions S."/>
        </authorList>
    </citation>
    <scope>NUCLEOTIDE SEQUENCE [LARGE SCALE GENOMIC DNA]</scope>
    <source>
        <strain evidence="6 7">DSM 100094</strain>
    </source>
</reference>
<feature type="active site" description="Proton donor/acceptor" evidence="4">
    <location>
        <position position="137"/>
    </location>
</feature>
<proteinExistence type="inferred from homology"/>
<dbReference type="PRINTS" id="PR00146">
    <property type="entry name" value="DHPICSNTHASE"/>
</dbReference>
<comment type="similarity">
    <text evidence="1 3">Belongs to the DapA family.</text>
</comment>
<keyword evidence="7" id="KW-1185">Reference proteome</keyword>
<dbReference type="OrthoDB" id="9782828at2"/>
<dbReference type="PANTHER" id="PTHR12128:SF66">
    <property type="entry name" value="4-HYDROXY-2-OXOGLUTARATE ALDOLASE, MITOCHONDRIAL"/>
    <property type="match status" value="1"/>
</dbReference>
<dbReference type="GO" id="GO:0008840">
    <property type="term" value="F:4-hydroxy-tetrahydrodipicolinate synthase activity"/>
    <property type="evidence" value="ECO:0007669"/>
    <property type="project" value="TreeGrafter"/>
</dbReference>
<dbReference type="AlphaFoldDB" id="A0A521BJM0"/>
<gene>
    <name evidence="6" type="ORF">SAMN06265221_102321</name>
</gene>
<dbReference type="Gene3D" id="3.20.20.70">
    <property type="entry name" value="Aldolase class I"/>
    <property type="match status" value="1"/>
</dbReference>
<evidence type="ECO:0000256" key="4">
    <source>
        <dbReference type="PIRSR" id="PIRSR001365-1"/>
    </source>
</evidence>
<organism evidence="6 7">
    <name type="scientific">Paracoccus laeviglucosivorans</name>
    <dbReference type="NCBI Taxonomy" id="1197861"/>
    <lineage>
        <taxon>Bacteria</taxon>
        <taxon>Pseudomonadati</taxon>
        <taxon>Pseudomonadota</taxon>
        <taxon>Alphaproteobacteria</taxon>
        <taxon>Rhodobacterales</taxon>
        <taxon>Paracoccaceae</taxon>
        <taxon>Paracoccus</taxon>
    </lineage>
</organism>
<dbReference type="PANTHER" id="PTHR12128">
    <property type="entry name" value="DIHYDRODIPICOLINATE SYNTHASE"/>
    <property type="match status" value="1"/>
</dbReference>
<sequence length="298" mass="31225">MQATDLHGMFPALPTPLDADGKLDLAALATLVETNIAGGARGLVPMGGTGEFTALSHDDRVAVVRETVRLAAGRVPVVPGVVSPGRAEALATGHAFRDAGAAGLMLVTPFYVIPSQAGVQEYFRSYRAEVGLPLVYYDVPSRTGFVTAVETVRDLAADGTIIGMKVCNTDAHYFNRLATALEGRIALLSGDDMLYVIHAMHGAVGGVLASAPMLPAYWTAIHDRVEAGDFAGAIAMHRKLIPVFDALFAEVNPGPLKLMMSQLGTDVGPVSLPLRAPSEATQALIARAVQVVRAEAMA</sequence>
<dbReference type="Pfam" id="PF00701">
    <property type="entry name" value="DHDPS"/>
    <property type="match status" value="1"/>
</dbReference>
<dbReference type="EMBL" id="FXTK01000002">
    <property type="protein sequence ID" value="SMO47061.1"/>
    <property type="molecule type" value="Genomic_DNA"/>
</dbReference>
<evidence type="ECO:0000256" key="2">
    <source>
        <dbReference type="ARBA" id="ARBA00023239"/>
    </source>
</evidence>
<dbReference type="SMART" id="SM01130">
    <property type="entry name" value="DHDPS"/>
    <property type="match status" value="1"/>
</dbReference>
<feature type="binding site" evidence="5">
    <location>
        <position position="207"/>
    </location>
    <ligand>
        <name>pyruvate</name>
        <dbReference type="ChEBI" id="CHEBI:15361"/>
    </ligand>
</feature>
<dbReference type="RefSeq" id="WP_142661852.1">
    <property type="nucleotide sequence ID" value="NZ_FXTK01000002.1"/>
</dbReference>
<dbReference type="PIRSF" id="PIRSF001365">
    <property type="entry name" value="DHDPS"/>
    <property type="match status" value="1"/>
</dbReference>
<dbReference type="InterPro" id="IPR013785">
    <property type="entry name" value="Aldolase_TIM"/>
</dbReference>
<evidence type="ECO:0000256" key="3">
    <source>
        <dbReference type="PIRNR" id="PIRNR001365"/>
    </source>
</evidence>
<feature type="active site" description="Schiff-base intermediate with substrate" evidence="4">
    <location>
        <position position="165"/>
    </location>
</feature>
<keyword evidence="2 3" id="KW-0456">Lyase</keyword>
<dbReference type="InterPro" id="IPR002220">
    <property type="entry name" value="DapA-like"/>
</dbReference>
<evidence type="ECO:0000256" key="1">
    <source>
        <dbReference type="ARBA" id="ARBA00007592"/>
    </source>
</evidence>
<dbReference type="SUPFAM" id="SSF51569">
    <property type="entry name" value="Aldolase"/>
    <property type="match status" value="1"/>
</dbReference>
<dbReference type="GO" id="GO:0005829">
    <property type="term" value="C:cytosol"/>
    <property type="evidence" value="ECO:0007669"/>
    <property type="project" value="TreeGrafter"/>
</dbReference>
<accession>A0A521BJM0</accession>
<evidence type="ECO:0000313" key="6">
    <source>
        <dbReference type="EMBL" id="SMO47061.1"/>
    </source>
</evidence>
<dbReference type="Proteomes" id="UP000319014">
    <property type="component" value="Unassembled WGS sequence"/>
</dbReference>
<evidence type="ECO:0000313" key="7">
    <source>
        <dbReference type="Proteomes" id="UP000319014"/>
    </source>
</evidence>
<feature type="binding site" evidence="5">
    <location>
        <position position="49"/>
    </location>
    <ligand>
        <name>pyruvate</name>
        <dbReference type="ChEBI" id="CHEBI:15361"/>
    </ligand>
</feature>